<protein>
    <submittedName>
        <fullName evidence="1">Uncharacterized protein</fullName>
    </submittedName>
</protein>
<comment type="caution">
    <text evidence="1">The sequence shown here is derived from an EMBL/GenBank/DDBJ whole genome shotgun (WGS) entry which is preliminary data.</text>
</comment>
<gene>
    <name evidence="1" type="ORF">CGLO_13181</name>
</gene>
<sequence length="38" mass="4172">MNSPHLHWPAGGPLDKPHLFALPAAKQIKALMPENVML</sequence>
<evidence type="ECO:0000313" key="2">
    <source>
        <dbReference type="Proteomes" id="UP000015530"/>
    </source>
</evidence>
<dbReference type="HOGENOM" id="CLU_3335527_0_0_1"/>
<organism evidence="1 2">
    <name type="scientific">Colletotrichum gloeosporioides (strain Cg-14)</name>
    <name type="common">Anthracnose fungus</name>
    <name type="synonym">Glomerella cingulata</name>
    <dbReference type="NCBI Taxonomy" id="1237896"/>
    <lineage>
        <taxon>Eukaryota</taxon>
        <taxon>Fungi</taxon>
        <taxon>Dikarya</taxon>
        <taxon>Ascomycota</taxon>
        <taxon>Pezizomycotina</taxon>
        <taxon>Sordariomycetes</taxon>
        <taxon>Hypocreomycetidae</taxon>
        <taxon>Glomerellales</taxon>
        <taxon>Glomerellaceae</taxon>
        <taxon>Colletotrichum</taxon>
        <taxon>Colletotrichum gloeosporioides species complex</taxon>
    </lineage>
</organism>
<dbReference type="AlphaFoldDB" id="T0L7P1"/>
<dbReference type="Proteomes" id="UP000015530">
    <property type="component" value="Unassembled WGS sequence"/>
</dbReference>
<reference evidence="2" key="1">
    <citation type="journal article" date="2013" name="Mol. Plant Microbe Interact.">
        <title>Global aspects of pacC regulation of pathogenicity genes in Colletotrichum gloeosporioides as revealed by transcriptome analysis.</title>
        <authorList>
            <person name="Alkan N."/>
            <person name="Meng X."/>
            <person name="Friedlander G."/>
            <person name="Reuveni E."/>
            <person name="Sukno S."/>
            <person name="Sherman A."/>
            <person name="Thon M."/>
            <person name="Fluhr R."/>
            <person name="Prusky D."/>
        </authorList>
    </citation>
    <scope>NUCLEOTIDE SEQUENCE [LARGE SCALE GENOMIC DNA]</scope>
    <source>
        <strain evidence="2">Cg-14</strain>
    </source>
</reference>
<proteinExistence type="predicted"/>
<dbReference type="EMBL" id="AMYD01002871">
    <property type="protein sequence ID" value="EQB47651.1"/>
    <property type="molecule type" value="Genomic_DNA"/>
</dbReference>
<name>T0L7P1_COLGC</name>
<evidence type="ECO:0000313" key="1">
    <source>
        <dbReference type="EMBL" id="EQB47651.1"/>
    </source>
</evidence>
<accession>T0L7P1</accession>